<protein>
    <submittedName>
        <fullName evidence="1">Uncharacterized protein</fullName>
    </submittedName>
</protein>
<proteinExistence type="predicted"/>
<reference evidence="1" key="1">
    <citation type="submission" date="2018-02" db="EMBL/GenBank/DDBJ databases">
        <title>Rhizophora mucronata_Transcriptome.</title>
        <authorList>
            <person name="Meera S.P."/>
            <person name="Sreeshan A."/>
            <person name="Augustine A."/>
        </authorList>
    </citation>
    <scope>NUCLEOTIDE SEQUENCE</scope>
    <source>
        <tissue evidence="1">Leaf</tissue>
    </source>
</reference>
<evidence type="ECO:0000313" key="1">
    <source>
        <dbReference type="EMBL" id="MBX50476.1"/>
    </source>
</evidence>
<dbReference type="AlphaFoldDB" id="A0A2P2P6U5"/>
<sequence length="23" mass="2671">MKIESNLISGKVRLIIRLNRTLC</sequence>
<accession>A0A2P2P6U5</accession>
<name>A0A2P2P6U5_RHIMU</name>
<organism evidence="1">
    <name type="scientific">Rhizophora mucronata</name>
    <name type="common">Asiatic mangrove</name>
    <dbReference type="NCBI Taxonomy" id="61149"/>
    <lineage>
        <taxon>Eukaryota</taxon>
        <taxon>Viridiplantae</taxon>
        <taxon>Streptophyta</taxon>
        <taxon>Embryophyta</taxon>
        <taxon>Tracheophyta</taxon>
        <taxon>Spermatophyta</taxon>
        <taxon>Magnoliopsida</taxon>
        <taxon>eudicotyledons</taxon>
        <taxon>Gunneridae</taxon>
        <taxon>Pentapetalae</taxon>
        <taxon>rosids</taxon>
        <taxon>fabids</taxon>
        <taxon>Malpighiales</taxon>
        <taxon>Rhizophoraceae</taxon>
        <taxon>Rhizophora</taxon>
    </lineage>
</organism>
<dbReference type="EMBL" id="GGEC01069992">
    <property type="protein sequence ID" value="MBX50476.1"/>
    <property type="molecule type" value="Transcribed_RNA"/>
</dbReference>